<evidence type="ECO:0000259" key="7">
    <source>
        <dbReference type="Pfam" id="PF04024"/>
    </source>
</evidence>
<dbReference type="EMBL" id="SWFM01000001">
    <property type="protein sequence ID" value="TKD72382.1"/>
    <property type="molecule type" value="Genomic_DNA"/>
</dbReference>
<comment type="caution">
    <text evidence="8">The sequence shown here is derived from an EMBL/GenBank/DDBJ whole genome shotgun (WGS) entry which is preliminary data.</text>
</comment>
<evidence type="ECO:0000256" key="6">
    <source>
        <dbReference type="SAM" id="Phobius"/>
    </source>
</evidence>
<gene>
    <name evidence="8" type="ORF">FBF83_06270</name>
</gene>
<comment type="subcellular location">
    <subcellularLocation>
        <location evidence="1">Cell membrane</location>
        <topology evidence="1">Single-pass membrane protein</topology>
    </subcellularLocation>
</comment>
<evidence type="ECO:0000313" key="9">
    <source>
        <dbReference type="Proteomes" id="UP000310541"/>
    </source>
</evidence>
<dbReference type="OrthoDB" id="9815286at2"/>
<evidence type="ECO:0000256" key="4">
    <source>
        <dbReference type="ARBA" id="ARBA00022989"/>
    </source>
</evidence>
<dbReference type="RefSeq" id="WP_136946233.1">
    <property type="nucleotide sequence ID" value="NZ_SWFM01000001.1"/>
</dbReference>
<name>A0A4U1MP00_9BACL</name>
<keyword evidence="2" id="KW-1003">Cell membrane</keyword>
<dbReference type="PANTHER" id="PTHR33885:SF3">
    <property type="entry name" value="PHAGE SHOCK PROTEIN C"/>
    <property type="match status" value="1"/>
</dbReference>
<proteinExistence type="predicted"/>
<dbReference type="InterPro" id="IPR007168">
    <property type="entry name" value="Phageshock_PspC_N"/>
</dbReference>
<keyword evidence="4 6" id="KW-1133">Transmembrane helix</keyword>
<evidence type="ECO:0000256" key="5">
    <source>
        <dbReference type="ARBA" id="ARBA00023136"/>
    </source>
</evidence>
<feature type="domain" description="Phage shock protein PspC N-terminal" evidence="7">
    <location>
        <begin position="2"/>
        <end position="59"/>
    </location>
</feature>
<protein>
    <submittedName>
        <fullName evidence="8">PspC domain-containing protein</fullName>
    </submittedName>
</protein>
<dbReference type="Pfam" id="PF04024">
    <property type="entry name" value="PspC"/>
    <property type="match status" value="1"/>
</dbReference>
<sequence>MKKFYKSTSNKVFSGVLGGLSEAFNINSSLLRIIYVLLTVFTSGVFLLVYIAAAFLLPKDREVKVED</sequence>
<evidence type="ECO:0000256" key="2">
    <source>
        <dbReference type="ARBA" id="ARBA00022475"/>
    </source>
</evidence>
<dbReference type="InterPro" id="IPR052027">
    <property type="entry name" value="PspC"/>
</dbReference>
<dbReference type="AlphaFoldDB" id="A0A4U1MP00"/>
<keyword evidence="5 6" id="KW-0472">Membrane</keyword>
<keyword evidence="3 6" id="KW-0812">Transmembrane</keyword>
<dbReference type="PANTHER" id="PTHR33885">
    <property type="entry name" value="PHAGE SHOCK PROTEIN C"/>
    <property type="match status" value="1"/>
</dbReference>
<accession>A0A4U1MP00</accession>
<reference evidence="8 9" key="1">
    <citation type="submission" date="2019-04" db="EMBL/GenBank/DDBJ databases">
        <title>Genome sequence of Bacillus hwajinpoensis strain Y2.</title>
        <authorList>
            <person name="Fair J.L."/>
            <person name="Maclea K.S."/>
        </authorList>
    </citation>
    <scope>NUCLEOTIDE SEQUENCE [LARGE SCALE GENOMIC DNA]</scope>
    <source>
        <strain evidence="8 9">Y2</strain>
    </source>
</reference>
<organism evidence="8 9">
    <name type="scientific">Guptibacillus hwajinpoensis</name>
    <dbReference type="NCBI Taxonomy" id="208199"/>
    <lineage>
        <taxon>Bacteria</taxon>
        <taxon>Bacillati</taxon>
        <taxon>Bacillota</taxon>
        <taxon>Bacilli</taxon>
        <taxon>Bacillales</taxon>
        <taxon>Guptibacillaceae</taxon>
        <taxon>Guptibacillus</taxon>
    </lineage>
</organism>
<evidence type="ECO:0000313" key="8">
    <source>
        <dbReference type="EMBL" id="TKD72382.1"/>
    </source>
</evidence>
<feature type="transmembrane region" description="Helical" evidence="6">
    <location>
        <begin position="33"/>
        <end position="57"/>
    </location>
</feature>
<evidence type="ECO:0000256" key="3">
    <source>
        <dbReference type="ARBA" id="ARBA00022692"/>
    </source>
</evidence>
<dbReference type="GO" id="GO:0005886">
    <property type="term" value="C:plasma membrane"/>
    <property type="evidence" value="ECO:0007669"/>
    <property type="project" value="UniProtKB-SubCell"/>
</dbReference>
<evidence type="ECO:0000256" key="1">
    <source>
        <dbReference type="ARBA" id="ARBA00004162"/>
    </source>
</evidence>
<dbReference type="Proteomes" id="UP000310541">
    <property type="component" value="Unassembled WGS sequence"/>
</dbReference>